<dbReference type="Proteomes" id="UP000551127">
    <property type="component" value="Unassembled WGS sequence"/>
</dbReference>
<feature type="coiled-coil region" evidence="12">
    <location>
        <begin position="848"/>
        <end position="983"/>
    </location>
</feature>
<evidence type="ECO:0000256" key="7">
    <source>
        <dbReference type="ARBA" id="ARBA00022777"/>
    </source>
</evidence>
<dbReference type="Gene3D" id="1.10.510.10">
    <property type="entry name" value="Transferase(Phosphotransferase) domain 1"/>
    <property type="match status" value="1"/>
</dbReference>
<feature type="region of interest" description="Disordered" evidence="13">
    <location>
        <begin position="469"/>
        <end position="560"/>
    </location>
</feature>
<feature type="compositionally biased region" description="Basic and acidic residues" evidence="13">
    <location>
        <begin position="697"/>
        <end position="715"/>
    </location>
</feature>
<sequence length="1256" mass="145282">MSFFNFRRIFKLGGDKKKKQYEHVKRDLNPEEFWEIIGELGDGAFGKVFKAQNKETKVLAAAKVIDTKSEEELEDYMVEIDILASCDHPNIVKLLDAFYYENNLWILIEFCAGGAVDAVMLELERPLTEPQIKVVCRQTLEALNYLHENKIIHRDLKAGNILFTLDGDIKLADFGVSAKNTRTIQRRDSFIGTPYWMAPEVVMCETSKDRPYDYKADIWSLGITLIEMAQIEPPHHELNPMRVLLKIAKSDPPTLAQPSKWSSDFKDFLKKCLEKNVDARWSATQLLQHPFVTVTSNKPIRELIAEAKAEVTEEVEDGKDEDEEEETENSLQLPAEKRASSDLSIASSEEDKLSQNASVLESLSEKTESSVTEDKASTVFPDDRTIGDDSVDIKLRKTAGDVCDTPVGDIKVQNGSVPTGEDEKGKIVPAEENTESLEKPCEDMEPQEGGKEFDVVTKSEVKDERNLMIEKENDVINEQTEDNKPKIVPTIENSVETEETISKETGEKEENEERTDLSESKKEKVLAENSTEQNEDKAPKEVIIDTTTETLPNAADKAADEEKELIKHGIDTVKEIGGIAETQISDGDKIPEREDKPMESQAKQVHEIISSVETLLESQDKAIKVDKKLEESENEDISNISSMEEMEIKDSGKDDVDQKALQSKPEDISNKVEDKLTDMDQNSDERRPESIQTNDVQTDKERLEVTSDELMKNKLLDTVNEQGDDSEVTPVPSISISTEENGEKVKTDNRDNTETLPQLESESLKENDADSGTGSTADNSSIDLNLSISSFLSKNKETGSISLQETRRQKKTLKKTRKFVVDGVEVSVTTSKIVTENDSKSEEMRFLRRQELRELRLLQKEEQRAQQQLSNKLLQQREQIYRRFEQEMTSKKRQYDQEIENLEKQQKQTIERLEQEHTNRLRDEAKRIKAEQEKELSKFQNMLKNKKKEVLCEVEKAPKELRKELMKRKKEELAQSQHAQEQEFVQKQQQELDASLKKIIQQQKTELATIERDCLNNKQQLMRAREAAIWELEERHLQEKHQLLKQQLKDQYFMQRHQLLKRHEKETEQMQRYNQRLIEELKNKQTQERARLPKIQRSEAKTRMAMFKKSLRINSLASPDQDREKIKQFAIQEEKRQKNERLAQHQKHENQMRDLQLQCEANIRELHQLQNEKCHLLVEHETQKLKELDEEHSQELKEWREKLRPRKKTLEEEFARKLQEQEVFFKMTGESECLNPSTQSRISKFYPIPSLHSTGS</sequence>
<dbReference type="InterPro" id="IPR000719">
    <property type="entry name" value="Prot_kinase_dom"/>
</dbReference>
<name>A0A7K4Z759_BUCAB</name>
<evidence type="ECO:0000256" key="8">
    <source>
        <dbReference type="ARBA" id="ARBA00022840"/>
    </source>
</evidence>
<evidence type="ECO:0000256" key="5">
    <source>
        <dbReference type="ARBA" id="ARBA00022679"/>
    </source>
</evidence>
<feature type="region of interest" description="Disordered" evidence="13">
    <location>
        <begin position="585"/>
        <end position="604"/>
    </location>
</feature>
<evidence type="ECO:0000256" key="13">
    <source>
        <dbReference type="SAM" id="MobiDB-lite"/>
    </source>
</evidence>
<keyword evidence="12" id="KW-0175">Coiled coil</keyword>
<keyword evidence="4" id="KW-0597">Phosphoprotein</keyword>
<evidence type="ECO:0000313" key="16">
    <source>
        <dbReference type="EMBL" id="NWR66798.1"/>
    </source>
</evidence>
<keyword evidence="5" id="KW-0808">Transferase</keyword>
<dbReference type="Pfam" id="PF00069">
    <property type="entry name" value="Pkinase"/>
    <property type="match status" value="1"/>
</dbReference>
<dbReference type="PANTHER" id="PTHR46538:SF1">
    <property type="entry name" value="NON-SPECIFIC SERINE_THREONINE PROTEIN KINASE"/>
    <property type="match status" value="1"/>
</dbReference>
<comment type="catalytic activity">
    <reaction evidence="9">
        <text>L-threonyl-[protein] + ATP = O-phospho-L-threonyl-[protein] + ADP + H(+)</text>
        <dbReference type="Rhea" id="RHEA:46608"/>
        <dbReference type="Rhea" id="RHEA-COMP:11060"/>
        <dbReference type="Rhea" id="RHEA-COMP:11605"/>
        <dbReference type="ChEBI" id="CHEBI:15378"/>
        <dbReference type="ChEBI" id="CHEBI:30013"/>
        <dbReference type="ChEBI" id="CHEBI:30616"/>
        <dbReference type="ChEBI" id="CHEBI:61977"/>
        <dbReference type="ChEBI" id="CHEBI:456216"/>
        <dbReference type="EC" id="2.7.11.1"/>
    </reaction>
</comment>
<dbReference type="PROSITE" id="PS00107">
    <property type="entry name" value="PROTEIN_KINASE_ATP"/>
    <property type="match status" value="1"/>
</dbReference>
<dbReference type="CDD" id="cd06643">
    <property type="entry name" value="STKc_SLK"/>
    <property type="match status" value="1"/>
</dbReference>
<dbReference type="InterPro" id="IPR001943">
    <property type="entry name" value="UVR_dom"/>
</dbReference>
<comment type="caution">
    <text evidence="16">The sequence shown here is derived from an EMBL/GenBank/DDBJ whole genome shotgun (WGS) entry which is preliminary data.</text>
</comment>
<gene>
    <name evidence="16" type="primary">Slk_1</name>
    <name evidence="16" type="ORF">BUCABY_R11288</name>
</gene>
<dbReference type="SUPFAM" id="SSF56112">
    <property type="entry name" value="Protein kinase-like (PK-like)"/>
    <property type="match status" value="1"/>
</dbReference>
<dbReference type="InterPro" id="IPR022165">
    <property type="entry name" value="PKK"/>
</dbReference>
<evidence type="ECO:0000256" key="9">
    <source>
        <dbReference type="ARBA" id="ARBA00047899"/>
    </source>
</evidence>
<evidence type="ECO:0000259" key="15">
    <source>
        <dbReference type="PROSITE" id="PS50151"/>
    </source>
</evidence>
<evidence type="ECO:0000256" key="2">
    <source>
        <dbReference type="ARBA" id="ARBA00012513"/>
    </source>
</evidence>
<evidence type="ECO:0000256" key="3">
    <source>
        <dbReference type="ARBA" id="ARBA00022527"/>
    </source>
</evidence>
<feature type="compositionally biased region" description="Basic and acidic residues" evidence="13">
    <location>
        <begin position="646"/>
        <end position="689"/>
    </location>
</feature>
<feature type="compositionally biased region" description="Basic and acidic residues" evidence="13">
    <location>
        <begin position="436"/>
        <end position="453"/>
    </location>
</feature>
<feature type="non-terminal residue" evidence="16">
    <location>
        <position position="1"/>
    </location>
</feature>
<feature type="compositionally biased region" description="Basic and acidic residues" evidence="13">
    <location>
        <begin position="514"/>
        <end position="526"/>
    </location>
</feature>
<feature type="coiled-coil region" evidence="12">
    <location>
        <begin position="1056"/>
        <end position="1090"/>
    </location>
</feature>
<keyword evidence="6 11" id="KW-0547">Nucleotide-binding</keyword>
<dbReference type="OrthoDB" id="10027016at2759"/>
<evidence type="ECO:0000313" key="17">
    <source>
        <dbReference type="Proteomes" id="UP000551127"/>
    </source>
</evidence>
<evidence type="ECO:0000256" key="12">
    <source>
        <dbReference type="SAM" id="Coils"/>
    </source>
</evidence>
<feature type="region of interest" description="Disordered" evidence="13">
    <location>
        <begin position="311"/>
        <end position="388"/>
    </location>
</feature>
<keyword evidence="8 11" id="KW-0067">ATP-binding</keyword>
<dbReference type="InterPro" id="IPR017441">
    <property type="entry name" value="Protein_kinase_ATP_BS"/>
</dbReference>
<evidence type="ECO:0000259" key="14">
    <source>
        <dbReference type="PROSITE" id="PS50011"/>
    </source>
</evidence>
<feature type="compositionally biased region" description="Acidic residues" evidence="13">
    <location>
        <begin position="312"/>
        <end position="328"/>
    </location>
</feature>
<evidence type="ECO:0000256" key="4">
    <source>
        <dbReference type="ARBA" id="ARBA00022553"/>
    </source>
</evidence>
<dbReference type="FunFam" id="1.10.510.10:FF:000081">
    <property type="entry name" value="STE20-like serine/threonine-protein kinase"/>
    <property type="match status" value="1"/>
</dbReference>
<dbReference type="InterPro" id="IPR011009">
    <property type="entry name" value="Kinase-like_dom_sf"/>
</dbReference>
<dbReference type="PANTHER" id="PTHR46538">
    <property type="entry name" value="PROTEIN KINASE DOMAIN-CONTAINING PROTEIN"/>
    <property type="match status" value="1"/>
</dbReference>
<dbReference type="GO" id="GO:0004674">
    <property type="term" value="F:protein serine/threonine kinase activity"/>
    <property type="evidence" value="ECO:0007669"/>
    <property type="project" value="UniProtKB-KW"/>
</dbReference>
<keyword evidence="17" id="KW-1185">Reference proteome</keyword>
<dbReference type="Gene3D" id="3.30.200.20">
    <property type="entry name" value="Phosphorylase Kinase, domain 1"/>
    <property type="match status" value="1"/>
</dbReference>
<dbReference type="InterPro" id="IPR051585">
    <property type="entry name" value="STE20_Ser/Thr_Kinases"/>
</dbReference>
<keyword evidence="3" id="KW-0723">Serine/threonine-protein kinase</keyword>
<dbReference type="AlphaFoldDB" id="A0A7K4Z759"/>
<feature type="coiled-coil region" evidence="12">
    <location>
        <begin position="1131"/>
        <end position="1202"/>
    </location>
</feature>
<feature type="domain" description="Protein kinase" evidence="14">
    <location>
        <begin position="34"/>
        <end position="292"/>
    </location>
</feature>
<evidence type="ECO:0000256" key="6">
    <source>
        <dbReference type="ARBA" id="ARBA00022741"/>
    </source>
</evidence>
<comment type="catalytic activity">
    <reaction evidence="10">
        <text>L-seryl-[protein] + ATP = O-phospho-L-seryl-[protein] + ADP + H(+)</text>
        <dbReference type="Rhea" id="RHEA:17989"/>
        <dbReference type="Rhea" id="RHEA-COMP:9863"/>
        <dbReference type="Rhea" id="RHEA-COMP:11604"/>
        <dbReference type="ChEBI" id="CHEBI:15378"/>
        <dbReference type="ChEBI" id="CHEBI:29999"/>
        <dbReference type="ChEBI" id="CHEBI:30616"/>
        <dbReference type="ChEBI" id="CHEBI:83421"/>
        <dbReference type="ChEBI" id="CHEBI:456216"/>
        <dbReference type="EC" id="2.7.11.1"/>
    </reaction>
</comment>
<dbReference type="InterPro" id="IPR008271">
    <property type="entry name" value="Ser/Thr_kinase_AS"/>
</dbReference>
<dbReference type="PROSITE" id="PS50151">
    <property type="entry name" value="UVR"/>
    <property type="match status" value="1"/>
</dbReference>
<protein>
    <recommendedName>
        <fullName evidence="2">non-specific serine/threonine protein kinase</fullName>
        <ecNumber evidence="2">2.7.11.1</ecNumber>
    </recommendedName>
</protein>
<feature type="region of interest" description="Disordered" evidence="13">
    <location>
        <begin position="402"/>
        <end position="453"/>
    </location>
</feature>
<feature type="compositionally biased region" description="Basic and acidic residues" evidence="13">
    <location>
        <begin position="363"/>
        <end position="388"/>
    </location>
</feature>
<reference evidence="16 17" key="1">
    <citation type="submission" date="2019-09" db="EMBL/GenBank/DDBJ databases">
        <title>Bird 10,000 Genomes (B10K) Project - Family phase.</title>
        <authorList>
            <person name="Zhang G."/>
        </authorList>
    </citation>
    <scope>NUCLEOTIDE SEQUENCE [LARGE SCALE GENOMIC DNA]</scope>
    <source>
        <strain evidence="16">B10K-DU-012-80</strain>
    </source>
</reference>
<dbReference type="SMART" id="SM00220">
    <property type="entry name" value="S_TKc"/>
    <property type="match status" value="1"/>
</dbReference>
<feature type="domain" description="UVR" evidence="15">
    <location>
        <begin position="896"/>
        <end position="931"/>
    </location>
</feature>
<feature type="compositionally biased region" description="Basic and acidic residues" evidence="13">
    <location>
        <begin position="586"/>
        <end position="598"/>
    </location>
</feature>
<dbReference type="PROSITE" id="PS00108">
    <property type="entry name" value="PROTEIN_KINASE_ST"/>
    <property type="match status" value="1"/>
</dbReference>
<comment type="similarity">
    <text evidence="1">Belongs to the protein kinase superfamily. STE Ser/Thr protein kinase family. STE20 subfamily.</text>
</comment>
<evidence type="ECO:0000256" key="1">
    <source>
        <dbReference type="ARBA" id="ARBA00008874"/>
    </source>
</evidence>
<dbReference type="FunFam" id="3.30.200.20:FF:000120">
    <property type="entry name" value="STE20-like serine/threonine-protein kinase"/>
    <property type="match status" value="1"/>
</dbReference>
<organism evidence="16 17">
    <name type="scientific">Bucorvus abyssinicus</name>
    <name type="common">Northern ground-hornbill</name>
    <name type="synonym">Abyssinian ground-hornbill</name>
    <dbReference type="NCBI Taxonomy" id="153643"/>
    <lineage>
        <taxon>Eukaryota</taxon>
        <taxon>Metazoa</taxon>
        <taxon>Chordata</taxon>
        <taxon>Craniata</taxon>
        <taxon>Vertebrata</taxon>
        <taxon>Euteleostomi</taxon>
        <taxon>Archelosauria</taxon>
        <taxon>Archosauria</taxon>
        <taxon>Dinosauria</taxon>
        <taxon>Saurischia</taxon>
        <taxon>Theropoda</taxon>
        <taxon>Coelurosauria</taxon>
        <taxon>Aves</taxon>
        <taxon>Neognathae</taxon>
        <taxon>Neoaves</taxon>
        <taxon>Telluraves</taxon>
        <taxon>Coraciimorphae</taxon>
        <taxon>Bucerotiformes</taxon>
        <taxon>Bucorvidae</taxon>
        <taxon>Bucorvus</taxon>
    </lineage>
</organism>
<feature type="binding site" evidence="11">
    <location>
        <position position="63"/>
    </location>
    <ligand>
        <name>ATP</name>
        <dbReference type="ChEBI" id="CHEBI:30616"/>
    </ligand>
</feature>
<dbReference type="Pfam" id="PF12474">
    <property type="entry name" value="PKK"/>
    <property type="match status" value="2"/>
</dbReference>
<evidence type="ECO:0000256" key="11">
    <source>
        <dbReference type="PROSITE-ProRule" id="PRU10141"/>
    </source>
</evidence>
<dbReference type="EMBL" id="VYZL01005538">
    <property type="protein sequence ID" value="NWR66798.1"/>
    <property type="molecule type" value="Genomic_DNA"/>
</dbReference>
<feature type="region of interest" description="Disordered" evidence="13">
    <location>
        <begin position="627"/>
        <end position="783"/>
    </location>
</feature>
<proteinExistence type="inferred from homology"/>
<feature type="compositionally biased region" description="Basic and acidic residues" evidence="13">
    <location>
        <begin position="741"/>
        <end position="753"/>
    </location>
</feature>
<feature type="compositionally biased region" description="Basic and acidic residues" evidence="13">
    <location>
        <begin position="534"/>
        <end position="543"/>
    </location>
</feature>
<evidence type="ECO:0000256" key="10">
    <source>
        <dbReference type="ARBA" id="ARBA00048679"/>
    </source>
</evidence>
<dbReference type="EC" id="2.7.11.1" evidence="2"/>
<keyword evidence="7 16" id="KW-0418">Kinase</keyword>
<feature type="non-terminal residue" evidence="16">
    <location>
        <position position="1256"/>
    </location>
</feature>
<dbReference type="GO" id="GO:0005524">
    <property type="term" value="F:ATP binding"/>
    <property type="evidence" value="ECO:0007669"/>
    <property type="project" value="UniProtKB-UniRule"/>
</dbReference>
<accession>A0A7K4Z759</accession>
<dbReference type="PROSITE" id="PS50011">
    <property type="entry name" value="PROTEIN_KINASE_DOM"/>
    <property type="match status" value="1"/>
</dbReference>